<reference evidence="1 2" key="1">
    <citation type="submission" date="2019-03" db="EMBL/GenBank/DDBJ databases">
        <title>Subsurface microbial communities from deep shales in Ohio and West Virginia, USA.</title>
        <authorList>
            <person name="Wrighton K."/>
        </authorList>
    </citation>
    <scope>NUCLEOTIDE SEQUENCE [LARGE SCALE GENOMIC DNA]</scope>
    <source>
        <strain evidence="1 2">MA284_T2</strain>
    </source>
</reference>
<dbReference type="Proteomes" id="UP000295064">
    <property type="component" value="Unassembled WGS sequence"/>
</dbReference>
<dbReference type="EMBL" id="SNWX01000004">
    <property type="protein sequence ID" value="TDO94119.1"/>
    <property type="molecule type" value="Genomic_DNA"/>
</dbReference>
<dbReference type="AlphaFoldDB" id="A0A4R6M2N8"/>
<comment type="caution">
    <text evidence="1">The sequence shown here is derived from an EMBL/GenBank/DDBJ whole genome shotgun (WGS) entry which is preliminary data.</text>
</comment>
<evidence type="ECO:0000313" key="2">
    <source>
        <dbReference type="Proteomes" id="UP000295064"/>
    </source>
</evidence>
<evidence type="ECO:0008006" key="3">
    <source>
        <dbReference type="Google" id="ProtNLM"/>
    </source>
</evidence>
<gene>
    <name evidence="1" type="ORF">DFR79_10484</name>
</gene>
<proteinExistence type="predicted"/>
<sequence>MVIRIFKCAEEQGEKKGERKLFKTLVKGNFEGFDDKIMELIDQAETNKIEELSEKIFKIKDLKELEEELKQ</sequence>
<organism evidence="1 2">
    <name type="scientific">Halanaerobium saccharolyticum</name>
    <dbReference type="NCBI Taxonomy" id="43595"/>
    <lineage>
        <taxon>Bacteria</taxon>
        <taxon>Bacillati</taxon>
        <taxon>Bacillota</taxon>
        <taxon>Clostridia</taxon>
        <taxon>Halanaerobiales</taxon>
        <taxon>Halanaerobiaceae</taxon>
        <taxon>Halanaerobium</taxon>
    </lineage>
</organism>
<dbReference type="RefSeq" id="WP_133514239.1">
    <property type="nucleotide sequence ID" value="NZ_SNWX01000004.1"/>
</dbReference>
<accession>A0A4R6M2N8</accession>
<name>A0A4R6M2N8_9FIRM</name>
<protein>
    <recommendedName>
        <fullName evidence="3">DUF4351 domain-containing protein</fullName>
    </recommendedName>
</protein>
<evidence type="ECO:0000313" key="1">
    <source>
        <dbReference type="EMBL" id="TDO94119.1"/>
    </source>
</evidence>